<dbReference type="OrthoDB" id="239865at2759"/>
<dbReference type="AlphaFoldDB" id="A0A1G4KL55"/>
<keyword evidence="1" id="KW-0507">mRNA processing</keyword>
<accession>A0A1G4KL55</accession>
<keyword evidence="2" id="KW-0508">mRNA splicing</keyword>
<evidence type="ECO:0000256" key="2">
    <source>
        <dbReference type="ARBA" id="ARBA00023187"/>
    </source>
</evidence>
<sequence length="428" mass="48225">MNQLKSAHDTRDVFHGKNIFKVWETEEERWIQETQNSDYDFPALEHSKYQNVERDKDLNSCIDASSPIICQNLTWSVDGTSLVAVFNDFGVRQYLVPEELESTLIPFKRFFRSQSIMESCVHPQYSLFNGNEGVNVMLASSRDLPIQLFSLSPHATDHASLFNYSVMNAENERYETIFALSFCQDSVFLAGTERNKFLAYDINRKNPIWCGVGNQFGKKSSGKVMHRSIVSCFDETSDPQNYPSMRYGGSYRCDIFGVDTRTKGPLLLADKEALGIRDGSCGIVQILSSLNKHYLYVVKRNSNTIDILDVRNGFSRVNEFILPFSIKKQKFKATLDPVNGLMIGTASGHILQWSSGMVEFGGLSSRTNEEFLTESKPSSTFATSYNTSKINILTSNPSDPRFVAASYSPDKHDDLDCEANSGLSIFDL</sequence>
<gene>
    <name evidence="3" type="ORF">LANO_0H03950G</name>
</gene>
<proteinExistence type="predicted"/>
<keyword evidence="4" id="KW-1185">Reference proteome</keyword>
<protein>
    <submittedName>
        <fullName evidence="3">LANO_0H03950g1_1</fullName>
    </submittedName>
</protein>
<evidence type="ECO:0000313" key="4">
    <source>
        <dbReference type="Proteomes" id="UP000189911"/>
    </source>
</evidence>
<name>A0A1G4KL55_9SACH</name>
<evidence type="ECO:0000256" key="1">
    <source>
        <dbReference type="ARBA" id="ARBA00022664"/>
    </source>
</evidence>
<dbReference type="GO" id="GO:0008380">
    <property type="term" value="P:RNA splicing"/>
    <property type="evidence" value="ECO:0007669"/>
    <property type="project" value="UniProtKB-KW"/>
</dbReference>
<dbReference type="EMBL" id="LT598447">
    <property type="protein sequence ID" value="SCV05277.1"/>
    <property type="molecule type" value="Genomic_DNA"/>
</dbReference>
<dbReference type="PANTHER" id="PTHR13211">
    <property type="entry name" value="TELOMERASE CAJAL BODY PROTEIN 1"/>
    <property type="match status" value="1"/>
</dbReference>
<reference evidence="4" key="1">
    <citation type="submission" date="2016-03" db="EMBL/GenBank/DDBJ databases">
        <authorList>
            <person name="Devillers Hugo."/>
        </authorList>
    </citation>
    <scope>NUCLEOTIDE SEQUENCE [LARGE SCALE GENOMIC DNA]</scope>
</reference>
<dbReference type="SUPFAM" id="SSF50978">
    <property type="entry name" value="WD40 repeat-like"/>
    <property type="match status" value="1"/>
</dbReference>
<dbReference type="Proteomes" id="UP000189911">
    <property type="component" value="Chromosome H"/>
</dbReference>
<dbReference type="PANTHER" id="PTHR13211:SF0">
    <property type="entry name" value="TELOMERASE CAJAL BODY PROTEIN 1"/>
    <property type="match status" value="1"/>
</dbReference>
<dbReference type="InterPro" id="IPR051150">
    <property type="entry name" value="SWT21/TCAB1_mRNA_Telomere"/>
</dbReference>
<dbReference type="GO" id="GO:0006397">
    <property type="term" value="P:mRNA processing"/>
    <property type="evidence" value="ECO:0007669"/>
    <property type="project" value="UniProtKB-KW"/>
</dbReference>
<dbReference type="InterPro" id="IPR036322">
    <property type="entry name" value="WD40_repeat_dom_sf"/>
</dbReference>
<organism evidence="3 4">
    <name type="scientific">Lachancea nothofagi CBS 11611</name>
    <dbReference type="NCBI Taxonomy" id="1266666"/>
    <lineage>
        <taxon>Eukaryota</taxon>
        <taxon>Fungi</taxon>
        <taxon>Dikarya</taxon>
        <taxon>Ascomycota</taxon>
        <taxon>Saccharomycotina</taxon>
        <taxon>Saccharomycetes</taxon>
        <taxon>Saccharomycetales</taxon>
        <taxon>Saccharomycetaceae</taxon>
        <taxon>Lachancea</taxon>
    </lineage>
</organism>
<evidence type="ECO:0000313" key="3">
    <source>
        <dbReference type="EMBL" id="SCV05277.1"/>
    </source>
</evidence>